<evidence type="ECO:0000313" key="2">
    <source>
        <dbReference type="Proteomes" id="UP000054928"/>
    </source>
</evidence>
<accession>A0A0P1A639</accession>
<keyword evidence="2" id="KW-1185">Reference proteome</keyword>
<dbReference type="Proteomes" id="UP000054928">
    <property type="component" value="Unassembled WGS sequence"/>
</dbReference>
<reference evidence="2" key="1">
    <citation type="submission" date="2014-09" db="EMBL/GenBank/DDBJ databases">
        <authorList>
            <person name="Sharma Rahul"/>
            <person name="Thines Marco"/>
        </authorList>
    </citation>
    <scope>NUCLEOTIDE SEQUENCE [LARGE SCALE GENOMIC DNA]</scope>
</reference>
<sequence>MHHQLIKYPIYNSMAVGTTSRVKHNLKEDKSGQGDLVRGHDEIGKVEASSSCSTVGGAEGDKQKLGSHHSHDSCKICGSLADKCSCKDCECQVCASKSGAATKIEPPIKSATSSTNVCGSACIAAAKRVASGKCPGCECPGGNCSCTKCGYRAYDSSGKRVTTPKCPACDCPSSNCPCTGCKCPVCKFE</sequence>
<dbReference type="EMBL" id="CCYD01000041">
    <property type="protein sequence ID" value="CEG35380.1"/>
    <property type="molecule type" value="Genomic_DNA"/>
</dbReference>
<organism evidence="1 2">
    <name type="scientific">Plasmopara halstedii</name>
    <name type="common">Downy mildew of sunflower</name>
    <dbReference type="NCBI Taxonomy" id="4781"/>
    <lineage>
        <taxon>Eukaryota</taxon>
        <taxon>Sar</taxon>
        <taxon>Stramenopiles</taxon>
        <taxon>Oomycota</taxon>
        <taxon>Peronosporomycetes</taxon>
        <taxon>Peronosporales</taxon>
        <taxon>Peronosporaceae</taxon>
        <taxon>Plasmopara</taxon>
    </lineage>
</organism>
<name>A0A0P1A639_PLAHL</name>
<dbReference type="AlphaFoldDB" id="A0A0P1A639"/>
<proteinExistence type="predicted"/>
<evidence type="ECO:0000313" key="1">
    <source>
        <dbReference type="EMBL" id="CEG35380.1"/>
    </source>
</evidence>
<dbReference type="OMA" id="CKSTWAV"/>
<dbReference type="OrthoDB" id="128761at2759"/>
<dbReference type="RefSeq" id="XP_024571749.1">
    <property type="nucleotide sequence ID" value="XM_024723537.1"/>
</dbReference>
<dbReference type="GeneID" id="36404558"/>
<protein>
    <submittedName>
        <fullName evidence="1">Uncharacterized protein</fullName>
    </submittedName>
</protein>